<keyword evidence="8" id="KW-0325">Glycoprotein</keyword>
<dbReference type="Pfam" id="PF03198">
    <property type="entry name" value="Glyco_hydro_72"/>
    <property type="match status" value="1"/>
</dbReference>
<keyword evidence="4 10" id="KW-0336">GPI-anchor</keyword>
<feature type="compositionally biased region" description="Low complexity" evidence="11">
    <location>
        <begin position="342"/>
        <end position="353"/>
    </location>
</feature>
<gene>
    <name evidence="14" type="ORF">D9757_006270</name>
</gene>
<feature type="compositionally biased region" description="Low complexity" evidence="11">
    <location>
        <begin position="504"/>
        <end position="518"/>
    </location>
</feature>
<dbReference type="AlphaFoldDB" id="A0A8H5HKK6"/>
<proteinExistence type="inferred from homology"/>
<dbReference type="SUPFAM" id="SSF51445">
    <property type="entry name" value="(Trans)glycosidases"/>
    <property type="match status" value="1"/>
</dbReference>
<keyword evidence="9 10" id="KW-0449">Lipoprotein</keyword>
<evidence type="ECO:0000256" key="7">
    <source>
        <dbReference type="ARBA" id="ARBA00023157"/>
    </source>
</evidence>
<keyword evidence="15" id="KW-1185">Reference proteome</keyword>
<dbReference type="PANTHER" id="PTHR31468">
    <property type="entry name" value="1,3-BETA-GLUCANOSYLTRANSFERASE GAS1"/>
    <property type="match status" value="1"/>
</dbReference>
<dbReference type="SMART" id="SM00768">
    <property type="entry name" value="X8"/>
    <property type="match status" value="1"/>
</dbReference>
<dbReference type="GO" id="GO:0098552">
    <property type="term" value="C:side of membrane"/>
    <property type="evidence" value="ECO:0007669"/>
    <property type="project" value="UniProtKB-KW"/>
</dbReference>
<keyword evidence="5 10" id="KW-0732">Signal</keyword>
<feature type="transmembrane region" description="Helical" evidence="12">
    <location>
        <begin position="543"/>
        <end position="562"/>
    </location>
</feature>
<evidence type="ECO:0000256" key="11">
    <source>
        <dbReference type="SAM" id="MobiDB-lite"/>
    </source>
</evidence>
<keyword evidence="7" id="KW-1015">Disulfide bond</keyword>
<dbReference type="GO" id="GO:0005886">
    <property type="term" value="C:plasma membrane"/>
    <property type="evidence" value="ECO:0007669"/>
    <property type="project" value="UniProtKB-SubCell"/>
</dbReference>
<keyword evidence="6 10" id="KW-0472">Membrane</keyword>
<dbReference type="Gene3D" id="1.20.58.1040">
    <property type="match status" value="1"/>
</dbReference>
<name>A0A8H5HKK6_9AGAR</name>
<protein>
    <recommendedName>
        <fullName evidence="10">1,3-beta-glucanosyltransferase</fullName>
        <ecNumber evidence="10">2.4.1.-</ecNumber>
    </recommendedName>
</protein>
<feature type="region of interest" description="Disordered" evidence="11">
    <location>
        <begin position="337"/>
        <end position="359"/>
    </location>
</feature>
<evidence type="ECO:0000256" key="3">
    <source>
        <dbReference type="ARBA" id="ARBA00007528"/>
    </source>
</evidence>
<evidence type="ECO:0000256" key="10">
    <source>
        <dbReference type="RuleBase" id="RU361209"/>
    </source>
</evidence>
<dbReference type="Proteomes" id="UP000518752">
    <property type="component" value="Unassembled WGS sequence"/>
</dbReference>
<evidence type="ECO:0000256" key="1">
    <source>
        <dbReference type="ARBA" id="ARBA00004196"/>
    </source>
</evidence>
<feature type="chain" id="PRO_5034787807" description="1,3-beta-glucanosyltransferase" evidence="10">
    <location>
        <begin position="24"/>
        <end position="563"/>
    </location>
</feature>
<evidence type="ECO:0000313" key="15">
    <source>
        <dbReference type="Proteomes" id="UP000518752"/>
    </source>
</evidence>
<keyword evidence="12" id="KW-1133">Transmembrane helix</keyword>
<reference evidence="14 15" key="1">
    <citation type="journal article" date="2020" name="ISME J.">
        <title>Uncovering the hidden diversity of litter-decomposition mechanisms in mushroom-forming fungi.</title>
        <authorList>
            <person name="Floudas D."/>
            <person name="Bentzer J."/>
            <person name="Ahren D."/>
            <person name="Johansson T."/>
            <person name="Persson P."/>
            <person name="Tunlid A."/>
        </authorList>
    </citation>
    <scope>NUCLEOTIDE SEQUENCE [LARGE SCALE GENOMIC DNA]</scope>
    <source>
        <strain evidence="14 15">CBS 406.79</strain>
    </source>
</reference>
<sequence length="563" mass="58117">MAKLPRIAATLSLVASLFAQVDAISKVSRSGRYLYTDDGTRFYIKGVAYQPQGTVDTNSAFGEPSTFIDPLADSDGCNRDLPFLKQLGVNTVRVYSVDSAQNHDSCMSALSGAGIYTIIDLSLPLNGSIDRTSPSWSTNILDQYLETINVFNKYDNVLAFNVGNEAVISNTTDVAPFIKAAARDVRSYLTSISSSALVGYAAIDGASNFRVPLANFLSCDPTNSNSGAASIDLYGLNNYEWCGDSSFEGAYTGVEGDYSGYNVAAYFSEYGCITSPPRLWTEVGALFSTQMSPVWSGGIAFSYFPASSVQGQFGMVNISSDGKTVTTSADFTRLQSQYGNVTSPPNTPSGGSSQATYPSCPGQNSSFAASTTLPPTPNTDACNCLESTLGCTFKPPTSNYSAVVGELINTACGLLGQAGATCNDIAGNGSSGVYGPVSGCDPTIKLSWSMNQYYQLQNRQPEACQFAGNGSVNPLGASGTASASAAETSCISNPSATFTPSLPSGISTNSPGSSSGSSSGSGSGSSGSGKGNGAVPLIANSQALLGMLTIVVVGVASGIWTIS</sequence>
<comment type="caution">
    <text evidence="14">The sequence shown here is derived from an EMBL/GenBank/DDBJ whole genome shotgun (WGS) entry which is preliminary data.</text>
</comment>
<feature type="domain" description="X8" evidence="13">
    <location>
        <begin position="389"/>
        <end position="492"/>
    </location>
</feature>
<dbReference type="PANTHER" id="PTHR31468:SF2">
    <property type="entry name" value="1,3-BETA-GLUCANOSYLTRANSFERASE GAS1"/>
    <property type="match status" value="1"/>
</dbReference>
<dbReference type="GO" id="GO:0031505">
    <property type="term" value="P:fungal-type cell wall organization"/>
    <property type="evidence" value="ECO:0007669"/>
    <property type="project" value="TreeGrafter"/>
</dbReference>
<dbReference type="GO" id="GO:0071970">
    <property type="term" value="P:fungal-type cell wall (1-&gt;3)-beta-D-glucan biosynthetic process"/>
    <property type="evidence" value="ECO:0007669"/>
    <property type="project" value="TreeGrafter"/>
</dbReference>
<comment type="function">
    <text evidence="10">Splits internally a 1,3-beta-glucan molecule and transfers the newly generated reducing end (the donor) to the non-reducing end of another 1,3-beta-glucan molecule (the acceptor) forming a 1,3-beta linkage, resulting in the elongation of 1,3-beta-glucan chains in the cell wall.</text>
</comment>
<dbReference type="OrthoDB" id="421038at2759"/>
<comment type="subcellular location">
    <subcellularLocation>
        <location evidence="1">Cell envelope</location>
    </subcellularLocation>
    <subcellularLocation>
        <location evidence="10">Cell membrane</location>
        <topology evidence="10">Lipid-anchor</topology>
        <topology evidence="10">GPI-anchor</topology>
    </subcellularLocation>
    <subcellularLocation>
        <location evidence="2">Membrane</location>
        <topology evidence="2">Lipid-anchor</topology>
        <topology evidence="2">GPI-anchor</topology>
    </subcellularLocation>
</comment>
<evidence type="ECO:0000256" key="9">
    <source>
        <dbReference type="ARBA" id="ARBA00023288"/>
    </source>
</evidence>
<evidence type="ECO:0000313" key="14">
    <source>
        <dbReference type="EMBL" id="KAF5384720.1"/>
    </source>
</evidence>
<evidence type="ECO:0000256" key="2">
    <source>
        <dbReference type="ARBA" id="ARBA00004589"/>
    </source>
</evidence>
<evidence type="ECO:0000256" key="6">
    <source>
        <dbReference type="ARBA" id="ARBA00023136"/>
    </source>
</evidence>
<evidence type="ECO:0000259" key="13">
    <source>
        <dbReference type="SMART" id="SM00768"/>
    </source>
</evidence>
<dbReference type="InterPro" id="IPR004886">
    <property type="entry name" value="Glucanosyltransferase"/>
</dbReference>
<keyword evidence="12" id="KW-0812">Transmembrane</keyword>
<dbReference type="EMBL" id="JAACJN010000041">
    <property type="protein sequence ID" value="KAF5384720.1"/>
    <property type="molecule type" value="Genomic_DNA"/>
</dbReference>
<dbReference type="Pfam" id="PF07983">
    <property type="entry name" value="X8"/>
    <property type="match status" value="1"/>
</dbReference>
<organism evidence="14 15">
    <name type="scientific">Collybiopsis confluens</name>
    <dbReference type="NCBI Taxonomy" id="2823264"/>
    <lineage>
        <taxon>Eukaryota</taxon>
        <taxon>Fungi</taxon>
        <taxon>Dikarya</taxon>
        <taxon>Basidiomycota</taxon>
        <taxon>Agaricomycotina</taxon>
        <taxon>Agaricomycetes</taxon>
        <taxon>Agaricomycetidae</taxon>
        <taxon>Agaricales</taxon>
        <taxon>Marasmiineae</taxon>
        <taxon>Omphalotaceae</taxon>
        <taxon>Collybiopsis</taxon>
    </lineage>
</organism>
<dbReference type="Gene3D" id="3.20.20.80">
    <property type="entry name" value="Glycosidases"/>
    <property type="match status" value="1"/>
</dbReference>
<keyword evidence="10" id="KW-0808">Transferase</keyword>
<evidence type="ECO:0000256" key="4">
    <source>
        <dbReference type="ARBA" id="ARBA00022622"/>
    </source>
</evidence>
<dbReference type="GO" id="GO:0042124">
    <property type="term" value="F:1,3-beta-glucanosyltransferase activity"/>
    <property type="evidence" value="ECO:0007669"/>
    <property type="project" value="TreeGrafter"/>
</dbReference>
<comment type="similarity">
    <text evidence="3 10">Belongs to the glycosyl hydrolase 72 family.</text>
</comment>
<feature type="region of interest" description="Disordered" evidence="11">
    <location>
        <begin position="501"/>
        <end position="530"/>
    </location>
</feature>
<feature type="compositionally biased region" description="Gly residues" evidence="11">
    <location>
        <begin position="519"/>
        <end position="530"/>
    </location>
</feature>
<feature type="signal peptide" evidence="10">
    <location>
        <begin position="1"/>
        <end position="23"/>
    </location>
</feature>
<accession>A0A8H5HKK6</accession>
<evidence type="ECO:0000256" key="12">
    <source>
        <dbReference type="SAM" id="Phobius"/>
    </source>
</evidence>
<evidence type="ECO:0000256" key="8">
    <source>
        <dbReference type="ARBA" id="ARBA00023180"/>
    </source>
</evidence>
<dbReference type="EC" id="2.4.1.-" evidence="10"/>
<dbReference type="InterPro" id="IPR012946">
    <property type="entry name" value="X8"/>
</dbReference>
<evidence type="ECO:0000256" key="5">
    <source>
        <dbReference type="ARBA" id="ARBA00022729"/>
    </source>
</evidence>
<dbReference type="InterPro" id="IPR017853">
    <property type="entry name" value="GH"/>
</dbReference>